<proteinExistence type="predicted"/>
<dbReference type="AlphaFoldDB" id="A0A0W0Y6J8"/>
<dbReference type="PATRIC" id="fig|458.5.peg.16"/>
<organism evidence="2 3">
    <name type="scientific">Legionella rubrilucens</name>
    <dbReference type="NCBI Taxonomy" id="458"/>
    <lineage>
        <taxon>Bacteria</taxon>
        <taxon>Pseudomonadati</taxon>
        <taxon>Pseudomonadota</taxon>
        <taxon>Gammaproteobacteria</taxon>
        <taxon>Legionellales</taxon>
        <taxon>Legionellaceae</taxon>
        <taxon>Legionella</taxon>
    </lineage>
</organism>
<comment type="caution">
    <text evidence="2">The sequence shown here is derived from an EMBL/GenBank/DDBJ whole genome shotgun (WGS) entry which is preliminary data.</text>
</comment>
<dbReference type="SUPFAM" id="SSF55729">
    <property type="entry name" value="Acyl-CoA N-acyltransferases (Nat)"/>
    <property type="match status" value="1"/>
</dbReference>
<accession>A0A0W0Y6J8</accession>
<dbReference type="GO" id="GO:0016747">
    <property type="term" value="F:acyltransferase activity, transferring groups other than amino-acyl groups"/>
    <property type="evidence" value="ECO:0007669"/>
    <property type="project" value="InterPro"/>
</dbReference>
<sequence length="441" mass="49872">MTYPLIRKATPHDYEAIWSIWMQDHVIQWMSFTKQGKEEFKAHYERMSQASDIYVLVDTVEGKEKVMAVRRIKFGQGPHRHTAEYCSMGVDKDSQGKGYAKLFYAEFLNIVKEKGCIKRIQLTQSGGNFNAFHLADKTFSQEAIFPDWLARKSNGGHFYLIERYVYQLIDENLAKQAPGIPSLQFDEQPPLLQGKDLYPVSIQRNQNQFTACVDNAPVLTVDFDPDDSVIRHIGFLSIQLPTSNDEAAAAAALRSILAALLQEGRVKKLELFTESPAVAKLCQAAGFYVRGEKIASYFDEQSQTYKNELGLEYSFMRIDDARDLIVARIADPVKRNDIDKMLLGCQSLIQELAKKEGYDALGVCYLENMVYQAVRDGLEAQKLISLTDRRWLPLVSKMPVAFKEELFALVKAMQPSSLTFFQPAPVISTTVTATAPINSME</sequence>
<dbReference type="InterPro" id="IPR000182">
    <property type="entry name" value="GNAT_dom"/>
</dbReference>
<reference evidence="2 3" key="1">
    <citation type="submission" date="2015-11" db="EMBL/GenBank/DDBJ databases">
        <title>Genomic analysis of 38 Legionella species identifies large and diverse effector repertoires.</title>
        <authorList>
            <person name="Burstein D."/>
            <person name="Amaro F."/>
            <person name="Zusman T."/>
            <person name="Lifshitz Z."/>
            <person name="Cohen O."/>
            <person name="Gilbert J.A."/>
            <person name="Pupko T."/>
            <person name="Shuman H.A."/>
            <person name="Segal G."/>
        </authorList>
    </citation>
    <scope>NUCLEOTIDE SEQUENCE [LARGE SCALE GENOMIC DNA]</scope>
    <source>
        <strain evidence="2 3">WA-270A-C2</strain>
    </source>
</reference>
<feature type="domain" description="N-acetyltransferase" evidence="1">
    <location>
        <begin position="4"/>
        <end position="165"/>
    </location>
</feature>
<dbReference type="CDD" id="cd04301">
    <property type="entry name" value="NAT_SF"/>
    <property type="match status" value="1"/>
</dbReference>
<name>A0A0W0Y6J8_9GAMM</name>
<dbReference type="PROSITE" id="PS51186">
    <property type="entry name" value="GNAT"/>
    <property type="match status" value="1"/>
</dbReference>
<keyword evidence="3" id="KW-1185">Reference proteome</keyword>
<gene>
    <name evidence="2" type="ORF">Lrub_0016</name>
</gene>
<dbReference type="RefSeq" id="WP_058530162.1">
    <property type="nucleotide sequence ID" value="NZ_CAAAIN010000003.1"/>
</dbReference>
<evidence type="ECO:0000259" key="1">
    <source>
        <dbReference type="PROSITE" id="PS51186"/>
    </source>
</evidence>
<evidence type="ECO:0000313" key="3">
    <source>
        <dbReference type="Proteomes" id="UP000054608"/>
    </source>
</evidence>
<keyword evidence="2" id="KW-0808">Transferase</keyword>
<dbReference type="EMBL" id="LNYT01000001">
    <property type="protein sequence ID" value="KTD52384.1"/>
    <property type="molecule type" value="Genomic_DNA"/>
</dbReference>
<dbReference type="Proteomes" id="UP000054608">
    <property type="component" value="Unassembled WGS sequence"/>
</dbReference>
<dbReference type="STRING" id="458.Lrub_0016"/>
<dbReference type="InterPro" id="IPR016181">
    <property type="entry name" value="Acyl_CoA_acyltransferase"/>
</dbReference>
<dbReference type="Gene3D" id="3.40.630.30">
    <property type="match status" value="1"/>
</dbReference>
<evidence type="ECO:0000313" key="2">
    <source>
        <dbReference type="EMBL" id="KTD52384.1"/>
    </source>
</evidence>
<protein>
    <submittedName>
        <fullName evidence="2">Putative acetyltransferase YhhY</fullName>
    </submittedName>
</protein>
<dbReference type="OrthoDB" id="5649654at2"/>
<dbReference type="Pfam" id="PF00583">
    <property type="entry name" value="Acetyltransf_1"/>
    <property type="match status" value="1"/>
</dbReference>